<organism evidence="3 4">
    <name type="scientific">Rhodotorula paludigena</name>
    <dbReference type="NCBI Taxonomy" id="86838"/>
    <lineage>
        <taxon>Eukaryota</taxon>
        <taxon>Fungi</taxon>
        <taxon>Dikarya</taxon>
        <taxon>Basidiomycota</taxon>
        <taxon>Pucciniomycotina</taxon>
        <taxon>Microbotryomycetes</taxon>
        <taxon>Sporidiobolales</taxon>
        <taxon>Sporidiobolaceae</taxon>
        <taxon>Rhodotorula</taxon>
    </lineage>
</organism>
<keyword evidence="2" id="KW-0812">Transmembrane</keyword>
<dbReference type="AlphaFoldDB" id="A0AAV5GSQ6"/>
<evidence type="ECO:0000313" key="4">
    <source>
        <dbReference type="Proteomes" id="UP001342314"/>
    </source>
</evidence>
<keyword evidence="2" id="KW-0472">Membrane</keyword>
<feature type="transmembrane region" description="Helical" evidence="2">
    <location>
        <begin position="113"/>
        <end position="136"/>
    </location>
</feature>
<name>A0AAV5GSQ6_9BASI</name>
<dbReference type="EMBL" id="BQKY01000012">
    <property type="protein sequence ID" value="GJN92950.1"/>
    <property type="molecule type" value="Genomic_DNA"/>
</dbReference>
<gene>
    <name evidence="3" type="ORF">Rhopal_005994-T1</name>
</gene>
<proteinExistence type="predicted"/>
<protein>
    <submittedName>
        <fullName evidence="3">Uncharacterized protein</fullName>
    </submittedName>
</protein>
<keyword evidence="4" id="KW-1185">Reference proteome</keyword>
<feature type="transmembrane region" description="Helical" evidence="2">
    <location>
        <begin position="200"/>
        <end position="220"/>
    </location>
</feature>
<feature type="region of interest" description="Disordered" evidence="1">
    <location>
        <begin position="276"/>
        <end position="298"/>
    </location>
</feature>
<sequence length="328" mass="34375">MAYNNPYYGHAPPGAGDYTEHLADQPRFSGDMYSAQPYSGLPYHDDPEMAELGNQRPLSGSAGSEAGSASAYWAPGRHSTAGAGGMGVGAGAYHDEFDDLDGGQDSFWRRKRWLVIAAVLGAVAILAVALGVGLGVGLNQNNGNSNDAAQLSDSRSSSSTAPGGSVSVGYTTFTSLSYVSGSESSVVSTASSTESLDHDIVVVFVQLFLFLLLVVVLLQLQLDERFELEQYNYYELKHHIIIVESNDASVVYQCVSSSLSCHTAISQNFSHAAATPADSTTTAPPAATSPPLSTDENGGTYTFTTRPIINPGGFTIGTLTGYVTISSS</sequence>
<evidence type="ECO:0000256" key="2">
    <source>
        <dbReference type="SAM" id="Phobius"/>
    </source>
</evidence>
<keyword evidence="2" id="KW-1133">Transmembrane helix</keyword>
<evidence type="ECO:0000256" key="1">
    <source>
        <dbReference type="SAM" id="MobiDB-lite"/>
    </source>
</evidence>
<comment type="caution">
    <text evidence="3">The sequence shown here is derived from an EMBL/GenBank/DDBJ whole genome shotgun (WGS) entry which is preliminary data.</text>
</comment>
<feature type="compositionally biased region" description="Low complexity" evidence="1">
    <location>
        <begin position="276"/>
        <end position="291"/>
    </location>
</feature>
<evidence type="ECO:0000313" key="3">
    <source>
        <dbReference type="EMBL" id="GJN92950.1"/>
    </source>
</evidence>
<reference evidence="3 4" key="1">
    <citation type="submission" date="2021-12" db="EMBL/GenBank/DDBJ databases">
        <title>High titer production of polyol ester of fatty acids by Rhodotorula paludigena BS15 towards product separation-free biomass refinery.</title>
        <authorList>
            <person name="Mano J."/>
            <person name="Ono H."/>
            <person name="Tanaka T."/>
            <person name="Naito K."/>
            <person name="Sushida H."/>
            <person name="Ike M."/>
            <person name="Tokuyasu K."/>
            <person name="Kitaoka M."/>
        </authorList>
    </citation>
    <scope>NUCLEOTIDE SEQUENCE [LARGE SCALE GENOMIC DNA]</scope>
    <source>
        <strain evidence="3 4">BS15</strain>
    </source>
</reference>
<accession>A0AAV5GSQ6</accession>
<dbReference type="Proteomes" id="UP001342314">
    <property type="component" value="Unassembled WGS sequence"/>
</dbReference>